<feature type="transmembrane region" description="Helical" evidence="3">
    <location>
        <begin position="64"/>
        <end position="82"/>
    </location>
</feature>
<dbReference type="RefSeq" id="WP_257821012.1">
    <property type="nucleotide sequence ID" value="NZ_JABXYM010000001.1"/>
</dbReference>
<dbReference type="Gene3D" id="2.40.10.10">
    <property type="entry name" value="Trypsin-like serine proteases"/>
    <property type="match status" value="2"/>
</dbReference>
<keyword evidence="1" id="KW-0645">Protease</keyword>
<feature type="region of interest" description="Disordered" evidence="2">
    <location>
        <begin position="1"/>
        <end position="27"/>
    </location>
</feature>
<evidence type="ECO:0000256" key="3">
    <source>
        <dbReference type="SAM" id="Phobius"/>
    </source>
</evidence>
<dbReference type="AlphaFoldDB" id="A0A9Q4B122"/>
<evidence type="ECO:0000313" key="4">
    <source>
        <dbReference type="EMBL" id="MCR6096396.1"/>
    </source>
</evidence>
<feature type="compositionally biased region" description="Basic and acidic residues" evidence="2">
    <location>
        <begin position="1"/>
        <end position="23"/>
    </location>
</feature>
<keyword evidence="1" id="KW-0378">Hydrolase</keyword>
<keyword evidence="5" id="KW-1185">Reference proteome</keyword>
<name>A0A9Q4B122_SALAG</name>
<gene>
    <name evidence="4" type="ORF">HXA33_07510</name>
</gene>
<organism evidence="4 5">
    <name type="scientific">Salipaludibacillus agaradhaerens</name>
    <name type="common">Bacillus agaradhaerens</name>
    <dbReference type="NCBI Taxonomy" id="76935"/>
    <lineage>
        <taxon>Bacteria</taxon>
        <taxon>Bacillati</taxon>
        <taxon>Bacillota</taxon>
        <taxon>Bacilli</taxon>
        <taxon>Bacillales</taxon>
        <taxon>Bacillaceae</taxon>
    </lineage>
</organism>
<dbReference type="Pfam" id="PF13365">
    <property type="entry name" value="Trypsin_2"/>
    <property type="match status" value="1"/>
</dbReference>
<comment type="caution">
    <text evidence="4">The sequence shown here is derived from an EMBL/GenBank/DDBJ whole genome shotgun (WGS) entry which is preliminary data.</text>
</comment>
<dbReference type="PANTHER" id="PTHR43019:SF23">
    <property type="entry name" value="PROTEASE DO-LIKE 5, CHLOROPLASTIC"/>
    <property type="match status" value="1"/>
</dbReference>
<evidence type="ECO:0000256" key="2">
    <source>
        <dbReference type="SAM" id="MobiDB-lite"/>
    </source>
</evidence>
<evidence type="ECO:0000256" key="1">
    <source>
        <dbReference type="ARBA" id="ARBA00022825"/>
    </source>
</evidence>
<dbReference type="EMBL" id="JABXYM010000001">
    <property type="protein sequence ID" value="MCR6096396.1"/>
    <property type="molecule type" value="Genomic_DNA"/>
</dbReference>
<dbReference type="InterPro" id="IPR001940">
    <property type="entry name" value="Peptidase_S1C"/>
</dbReference>
<protein>
    <submittedName>
        <fullName evidence="4">Trypsin-like peptidase domain-containing protein</fullName>
    </submittedName>
</protein>
<dbReference type="InterPro" id="IPR009003">
    <property type="entry name" value="Peptidase_S1_PA"/>
</dbReference>
<dbReference type="PRINTS" id="PR00834">
    <property type="entry name" value="PROTEASES2C"/>
</dbReference>
<accession>A0A9Q4B122</accession>
<dbReference type="GO" id="GO:0006508">
    <property type="term" value="P:proteolysis"/>
    <property type="evidence" value="ECO:0007669"/>
    <property type="project" value="InterPro"/>
</dbReference>
<keyword evidence="1" id="KW-0720">Serine protease</keyword>
<keyword evidence="3" id="KW-1133">Transmembrane helix</keyword>
<dbReference type="InterPro" id="IPR043504">
    <property type="entry name" value="Peptidase_S1_PA_chymotrypsin"/>
</dbReference>
<reference evidence="4" key="1">
    <citation type="submission" date="2020-06" db="EMBL/GenBank/DDBJ databases">
        <title>Insight into the genomes of haloalkaliphilic bacilli from Kenyan soda lakes.</title>
        <authorList>
            <person name="Mwirichia R."/>
            <person name="Villamizar G.C."/>
            <person name="Poehlein A."/>
            <person name="Mugweru J."/>
            <person name="Kipnyargis A."/>
            <person name="Kiplimo D."/>
            <person name="Orwa P."/>
            <person name="Daniel R."/>
        </authorList>
    </citation>
    <scope>NUCLEOTIDE SEQUENCE</scope>
    <source>
        <strain evidence="4">B1096_S55</strain>
    </source>
</reference>
<dbReference type="PANTHER" id="PTHR43019">
    <property type="entry name" value="SERINE ENDOPROTEASE DEGS"/>
    <property type="match status" value="1"/>
</dbReference>
<keyword evidence="3" id="KW-0812">Transmembrane</keyword>
<sequence length="285" mass="31909">MTITDDRNNDASKSDQKKDKDELNDQPEEELFFDGEHYYTKEEFFNPDDEEEGQTRKPRRGLKITIAAFITVALLSNVFAIWPQLFNFPAMEFIAVSQELSNNEDVQLYKESVVVIRSGNSKGTGFYISENGYIMTNEHVVSDYPQATVSFENGASYTADVIETDPERDVAILHIETDVSYPVLDFAEEWVSGMSIYVIGNPLFFNFIANQGKVTGTTDIGNKNSSSLVLDAPIYHGSSGSPVIREDGKVVGIVYATTRLEDEDGSTRKVGLAIPTEELLEYQNY</sequence>
<dbReference type="GO" id="GO:0004252">
    <property type="term" value="F:serine-type endopeptidase activity"/>
    <property type="evidence" value="ECO:0007669"/>
    <property type="project" value="InterPro"/>
</dbReference>
<dbReference type="SUPFAM" id="SSF50494">
    <property type="entry name" value="Trypsin-like serine proteases"/>
    <property type="match status" value="1"/>
</dbReference>
<proteinExistence type="predicted"/>
<dbReference type="Proteomes" id="UP001057753">
    <property type="component" value="Unassembled WGS sequence"/>
</dbReference>
<keyword evidence="3" id="KW-0472">Membrane</keyword>
<evidence type="ECO:0000313" key="5">
    <source>
        <dbReference type="Proteomes" id="UP001057753"/>
    </source>
</evidence>